<dbReference type="AlphaFoldDB" id="A0A5D0G1L0"/>
<dbReference type="OrthoDB" id="351189at117743"/>
<reference evidence="1 2" key="1">
    <citation type="submission" date="2019-08" db="EMBL/GenBank/DDBJ databases">
        <title>Formosa sediminis sp. nov., isolated from marine sediment.</title>
        <authorList>
            <person name="Cao W.R."/>
        </authorList>
    </citation>
    <scope>NUCLEOTIDE SEQUENCE [LARGE SCALE GENOMIC DNA]</scope>
    <source>
        <strain evidence="1 2">1494</strain>
    </source>
</reference>
<keyword evidence="2" id="KW-1185">Reference proteome</keyword>
<name>A0A5D0G1L0_9FLAO</name>
<gene>
    <name evidence="1" type="ORF">FVF61_12005</name>
</gene>
<comment type="caution">
    <text evidence="1">The sequence shown here is derived from an EMBL/GenBank/DDBJ whole genome shotgun (WGS) entry which is preliminary data.</text>
</comment>
<accession>A0A5D0G1L0</accession>
<evidence type="ECO:0000313" key="1">
    <source>
        <dbReference type="EMBL" id="TYA52755.1"/>
    </source>
</evidence>
<sequence length="212" mass="25170">MYIKNRQTELFKEHKIESYLNKIRESILEKIEKYNDIYILNVDINKEIEKILYKYDLVTLKIPTLNKETILSSITEHKISGHRFPKNIKVDKNEEYEIEQVNHLVSFIGNEELFNYSPSSNNPKTVKACIHSNRLEFTLSNWNKIRGNEETIEKLKKEFSDDLDIIETNLSALKKDVNLFKNDLKTEINKFFTEKKNLIVKENKTLEKLKTL</sequence>
<evidence type="ECO:0000313" key="2">
    <source>
        <dbReference type="Proteomes" id="UP000324550"/>
    </source>
</evidence>
<organism evidence="1 2">
    <name type="scientific">Formosa maritima</name>
    <dbReference type="NCBI Taxonomy" id="2592046"/>
    <lineage>
        <taxon>Bacteria</taxon>
        <taxon>Pseudomonadati</taxon>
        <taxon>Bacteroidota</taxon>
        <taxon>Flavobacteriia</taxon>
        <taxon>Flavobacteriales</taxon>
        <taxon>Flavobacteriaceae</taxon>
        <taxon>Formosa</taxon>
    </lineage>
</organism>
<dbReference type="Proteomes" id="UP000324550">
    <property type="component" value="Unassembled WGS sequence"/>
</dbReference>
<proteinExistence type="predicted"/>
<dbReference type="EMBL" id="VSFC01000054">
    <property type="protein sequence ID" value="TYA52755.1"/>
    <property type="molecule type" value="Genomic_DNA"/>
</dbReference>
<dbReference type="RefSeq" id="WP_148456741.1">
    <property type="nucleotide sequence ID" value="NZ_VSFC01000054.1"/>
</dbReference>
<protein>
    <submittedName>
        <fullName evidence="1">Uncharacterized protein</fullName>
    </submittedName>
</protein>